<evidence type="ECO:0000313" key="3">
    <source>
        <dbReference type="EMBL" id="KAL2513011.1"/>
    </source>
</evidence>
<dbReference type="PANTHER" id="PTHR34482:SF49">
    <property type="entry name" value="RETROTRANSPOSON GAG DOMAIN-CONTAINING PROTEIN"/>
    <property type="match status" value="1"/>
</dbReference>
<evidence type="ECO:0000313" key="4">
    <source>
        <dbReference type="Proteomes" id="UP001604336"/>
    </source>
</evidence>
<accession>A0ABD1TJV7</accession>
<organism evidence="3 4">
    <name type="scientific">Abeliophyllum distichum</name>
    <dbReference type="NCBI Taxonomy" id="126358"/>
    <lineage>
        <taxon>Eukaryota</taxon>
        <taxon>Viridiplantae</taxon>
        <taxon>Streptophyta</taxon>
        <taxon>Embryophyta</taxon>
        <taxon>Tracheophyta</taxon>
        <taxon>Spermatophyta</taxon>
        <taxon>Magnoliopsida</taxon>
        <taxon>eudicotyledons</taxon>
        <taxon>Gunneridae</taxon>
        <taxon>Pentapetalae</taxon>
        <taxon>asterids</taxon>
        <taxon>lamiids</taxon>
        <taxon>Lamiales</taxon>
        <taxon>Oleaceae</taxon>
        <taxon>Forsythieae</taxon>
        <taxon>Abeliophyllum</taxon>
    </lineage>
</organism>
<feature type="compositionally biased region" description="Basic and acidic residues" evidence="1">
    <location>
        <begin position="12"/>
        <end position="25"/>
    </location>
</feature>
<gene>
    <name evidence="3" type="ORF">Adt_18611</name>
</gene>
<reference evidence="4" key="1">
    <citation type="submission" date="2024-07" db="EMBL/GenBank/DDBJ databases">
        <title>Two chromosome-level genome assemblies of Korean endemic species Abeliophyllum distichum and Forsythia ovata (Oleaceae).</title>
        <authorList>
            <person name="Jang H."/>
        </authorList>
    </citation>
    <scope>NUCLEOTIDE SEQUENCE [LARGE SCALE GENOMIC DNA]</scope>
</reference>
<dbReference type="EMBL" id="JBFOLK010000005">
    <property type="protein sequence ID" value="KAL2513011.1"/>
    <property type="molecule type" value="Genomic_DNA"/>
</dbReference>
<feature type="region of interest" description="Disordered" evidence="1">
    <location>
        <begin position="1"/>
        <end position="49"/>
    </location>
</feature>
<comment type="caution">
    <text evidence="3">The sequence shown here is derived from an EMBL/GenBank/DDBJ whole genome shotgun (WGS) entry which is preliminary data.</text>
</comment>
<dbReference type="PANTHER" id="PTHR34482">
    <property type="entry name" value="DNA DAMAGE-INDUCIBLE PROTEIN 1-LIKE"/>
    <property type="match status" value="1"/>
</dbReference>
<evidence type="ECO:0000256" key="1">
    <source>
        <dbReference type="SAM" id="MobiDB-lite"/>
    </source>
</evidence>
<keyword evidence="4" id="KW-1185">Reference proteome</keyword>
<evidence type="ECO:0000259" key="2">
    <source>
        <dbReference type="Pfam" id="PF03732"/>
    </source>
</evidence>
<name>A0ABD1TJV7_9LAMI</name>
<proteinExistence type="predicted"/>
<feature type="compositionally biased region" description="Basic residues" evidence="1">
    <location>
        <begin position="26"/>
        <end position="45"/>
    </location>
</feature>
<sequence>MKLGSFYPETSAVREREGKSRTERKEKKRKRKKREKVRRRRRRKVPVGFSSWSKKKSTLRLGFFDFSIFKSRVDDSINQTVQNPRHRNNAANDPHADRLAKTLEALLQRQQNIDRFNIERANRLGVRAFNGKGDPLDADNWMTQLERVFNVMECPKEKKLRLATFLLEEAAYDWWLTVQDRYVDPSVFTWADFNDVFNKSYYPQAYKDAKQDEFLHLVQGSMIVVEYQRWFMELSKYAALLITNEADMCRRFKGGMRRDIRVTMIGGDYKDFGKLVEAALRVEQCILDTPGHKE</sequence>
<protein>
    <submittedName>
        <fullName evidence="3">Retrotrans gag domain-containing protein</fullName>
    </submittedName>
</protein>
<dbReference type="Proteomes" id="UP001604336">
    <property type="component" value="Unassembled WGS sequence"/>
</dbReference>
<dbReference type="Pfam" id="PF03732">
    <property type="entry name" value="Retrotrans_gag"/>
    <property type="match status" value="1"/>
</dbReference>
<dbReference type="AlphaFoldDB" id="A0ABD1TJV7"/>
<feature type="domain" description="Retrotransposon gag" evidence="2">
    <location>
        <begin position="161"/>
        <end position="257"/>
    </location>
</feature>
<dbReference type="InterPro" id="IPR005162">
    <property type="entry name" value="Retrotrans_gag_dom"/>
</dbReference>